<organism evidence="9 10">
    <name type="scientific">Paenibacillus baimaensis</name>
    <dbReference type="NCBI Taxonomy" id="2982185"/>
    <lineage>
        <taxon>Bacteria</taxon>
        <taxon>Bacillati</taxon>
        <taxon>Bacillota</taxon>
        <taxon>Bacilli</taxon>
        <taxon>Bacillales</taxon>
        <taxon>Paenibacillaceae</taxon>
        <taxon>Paenibacillus</taxon>
    </lineage>
</organism>
<evidence type="ECO:0000256" key="7">
    <source>
        <dbReference type="RuleBase" id="RU363032"/>
    </source>
</evidence>
<feature type="transmembrane region" description="Helical" evidence="7">
    <location>
        <begin position="113"/>
        <end position="133"/>
    </location>
</feature>
<feature type="transmembrane region" description="Helical" evidence="7">
    <location>
        <begin position="260"/>
        <end position="279"/>
    </location>
</feature>
<evidence type="ECO:0000313" key="10">
    <source>
        <dbReference type="Proteomes" id="UP001652445"/>
    </source>
</evidence>
<dbReference type="CDD" id="cd06261">
    <property type="entry name" value="TM_PBP2"/>
    <property type="match status" value="1"/>
</dbReference>
<proteinExistence type="inferred from homology"/>
<accession>A0ABT2U8I2</accession>
<keyword evidence="10" id="KW-1185">Reference proteome</keyword>
<comment type="subcellular location">
    <subcellularLocation>
        <location evidence="1 7">Cell membrane</location>
        <topology evidence="1 7">Multi-pass membrane protein</topology>
    </subcellularLocation>
</comment>
<dbReference type="SUPFAM" id="SSF161098">
    <property type="entry name" value="MetI-like"/>
    <property type="match status" value="1"/>
</dbReference>
<evidence type="ECO:0000256" key="3">
    <source>
        <dbReference type="ARBA" id="ARBA00022475"/>
    </source>
</evidence>
<evidence type="ECO:0000256" key="6">
    <source>
        <dbReference type="ARBA" id="ARBA00023136"/>
    </source>
</evidence>
<reference evidence="9 10" key="1">
    <citation type="submission" date="2022-09" db="EMBL/GenBank/DDBJ databases">
        <authorList>
            <person name="Han X.L."/>
            <person name="Wang Q."/>
            <person name="Lu T."/>
        </authorList>
    </citation>
    <scope>NUCLEOTIDE SEQUENCE [LARGE SCALE GENOMIC DNA]</scope>
    <source>
        <strain evidence="9 10">WQ 127069</strain>
    </source>
</reference>
<feature type="domain" description="ABC transmembrane type-1" evidence="8">
    <location>
        <begin position="76"/>
        <end position="279"/>
    </location>
</feature>
<dbReference type="PANTHER" id="PTHR43744:SF9">
    <property type="entry name" value="POLYGALACTURONAN_RHAMNOGALACTURONAN TRANSPORT SYSTEM PERMEASE PROTEIN YTCP"/>
    <property type="match status" value="1"/>
</dbReference>
<keyword evidence="3" id="KW-1003">Cell membrane</keyword>
<evidence type="ECO:0000259" key="8">
    <source>
        <dbReference type="PROSITE" id="PS50928"/>
    </source>
</evidence>
<evidence type="ECO:0000313" key="9">
    <source>
        <dbReference type="EMBL" id="MCU6790837.1"/>
    </source>
</evidence>
<dbReference type="PANTHER" id="PTHR43744">
    <property type="entry name" value="ABC TRANSPORTER PERMEASE PROTEIN MG189-RELATED-RELATED"/>
    <property type="match status" value="1"/>
</dbReference>
<keyword evidence="4 7" id="KW-0812">Transmembrane</keyword>
<dbReference type="InterPro" id="IPR000515">
    <property type="entry name" value="MetI-like"/>
</dbReference>
<feature type="transmembrane region" description="Helical" evidence="7">
    <location>
        <begin position="184"/>
        <end position="206"/>
    </location>
</feature>
<keyword evidence="2 7" id="KW-0813">Transport</keyword>
<sequence>MAKLAQTKGDTLFDIVNLIVLSAVTCIVLYPLLFVVGASFSSPAAVIEGRVWLLPQGWNVQSYIRVFQDRGIMEGYLNTFMYTAVGTTLNIVLTICAAYPLSRKDFAGGYTLTLLFAFTMFFSGGIIPTYLLVKDLGLINSFWAVILPNAVSMWNIVIMRTFFQNIPIELQESAQIDGCSNTRTLFSIILPLSLPVIAVMVLFYGVSHWNAFFNALMYVSDVHKYPLQLIIRQILLQNQMGDMVSASETSTDQILLVEGIKYAVIVVSSLPVLLLYPFLQRYFVKGVMIGAIKG</sequence>
<feature type="transmembrane region" description="Helical" evidence="7">
    <location>
        <begin position="139"/>
        <end position="163"/>
    </location>
</feature>
<comment type="caution">
    <text evidence="9">The sequence shown here is derived from an EMBL/GenBank/DDBJ whole genome shotgun (WGS) entry which is preliminary data.</text>
</comment>
<feature type="transmembrane region" description="Helical" evidence="7">
    <location>
        <begin position="80"/>
        <end position="101"/>
    </location>
</feature>
<dbReference type="EMBL" id="JAOQIO010000006">
    <property type="protein sequence ID" value="MCU6790837.1"/>
    <property type="molecule type" value="Genomic_DNA"/>
</dbReference>
<evidence type="ECO:0000256" key="1">
    <source>
        <dbReference type="ARBA" id="ARBA00004651"/>
    </source>
</evidence>
<evidence type="ECO:0000256" key="4">
    <source>
        <dbReference type="ARBA" id="ARBA00022692"/>
    </source>
</evidence>
<feature type="transmembrane region" description="Helical" evidence="7">
    <location>
        <begin position="12"/>
        <end position="33"/>
    </location>
</feature>
<keyword evidence="5 7" id="KW-1133">Transmembrane helix</keyword>
<evidence type="ECO:0000256" key="2">
    <source>
        <dbReference type="ARBA" id="ARBA00022448"/>
    </source>
</evidence>
<name>A0ABT2U8I2_9BACL</name>
<evidence type="ECO:0000256" key="5">
    <source>
        <dbReference type="ARBA" id="ARBA00022989"/>
    </source>
</evidence>
<protein>
    <submittedName>
        <fullName evidence="9">Carbohydrate ABC transporter permease</fullName>
    </submittedName>
</protein>
<dbReference type="InterPro" id="IPR035906">
    <property type="entry name" value="MetI-like_sf"/>
</dbReference>
<dbReference type="Gene3D" id="1.10.3720.10">
    <property type="entry name" value="MetI-like"/>
    <property type="match status" value="1"/>
</dbReference>
<keyword evidence="6 7" id="KW-0472">Membrane</keyword>
<comment type="similarity">
    <text evidence="7">Belongs to the binding-protein-dependent transport system permease family.</text>
</comment>
<dbReference type="RefSeq" id="WP_076229726.1">
    <property type="nucleotide sequence ID" value="NZ_JAOQIO010000006.1"/>
</dbReference>
<dbReference type="Pfam" id="PF00528">
    <property type="entry name" value="BPD_transp_1"/>
    <property type="match status" value="1"/>
</dbReference>
<dbReference type="Proteomes" id="UP001652445">
    <property type="component" value="Unassembled WGS sequence"/>
</dbReference>
<gene>
    <name evidence="9" type="ORF">OB236_01735</name>
</gene>
<dbReference type="PROSITE" id="PS50928">
    <property type="entry name" value="ABC_TM1"/>
    <property type="match status" value="1"/>
</dbReference>